<evidence type="ECO:0000256" key="3">
    <source>
        <dbReference type="ARBA" id="ARBA00022729"/>
    </source>
</evidence>
<dbReference type="KEGG" id="drc:G0Q07_10700"/>
<organism evidence="5 6">
    <name type="scientific">Draconibacterium halophilum</name>
    <dbReference type="NCBI Taxonomy" id="2706887"/>
    <lineage>
        <taxon>Bacteria</taxon>
        <taxon>Pseudomonadati</taxon>
        <taxon>Bacteroidota</taxon>
        <taxon>Bacteroidia</taxon>
        <taxon>Marinilabiliales</taxon>
        <taxon>Prolixibacteraceae</taxon>
        <taxon>Draconibacterium</taxon>
    </lineage>
</organism>
<dbReference type="Proteomes" id="UP000474630">
    <property type="component" value="Chromosome"/>
</dbReference>
<protein>
    <recommendedName>
        <fullName evidence="2">Curli production assembly/transport component CsgE</fullName>
    </recommendedName>
</protein>
<dbReference type="AlphaFoldDB" id="A0A6C0RDM3"/>
<keyword evidence="3 4" id="KW-0732">Signal</keyword>
<comment type="function">
    <text evidence="1">May be involved in the biogenesis of curli organelles.</text>
</comment>
<name>A0A6C0RDM3_9BACT</name>
<sequence length="180" mass="20713">MMKQLPVILFLLTIALTGSAQQDTLLQRGNLQTDTLLMNSIQPKEAPPSLQKLIEEVTAQTETEQESEDADIEIDGLLFDQTKTKSGRDFYDFFYNQWQAPPDTKNYSIFIEEKPFRLRTTLIEVKINETLVFQSYLMPRTSYVEQVAQQAVAQTQLYLANYEEIMRQLEGEDQSGNGIF</sequence>
<proteinExistence type="predicted"/>
<feature type="signal peptide" evidence="4">
    <location>
        <begin position="1"/>
        <end position="20"/>
    </location>
</feature>
<keyword evidence="6" id="KW-1185">Reference proteome</keyword>
<evidence type="ECO:0000256" key="2">
    <source>
        <dbReference type="ARBA" id="ARBA00014024"/>
    </source>
</evidence>
<reference evidence="5 6" key="1">
    <citation type="submission" date="2020-02" db="EMBL/GenBank/DDBJ databases">
        <title>Genome sequencing for Draconibacterium sp. strain M1.</title>
        <authorList>
            <person name="Park S.-J."/>
        </authorList>
    </citation>
    <scope>NUCLEOTIDE SEQUENCE [LARGE SCALE GENOMIC DNA]</scope>
    <source>
        <strain evidence="5 6">M1</strain>
    </source>
</reference>
<dbReference type="Pfam" id="PF10627">
    <property type="entry name" value="CsgE"/>
    <property type="match status" value="1"/>
</dbReference>
<dbReference type="InterPro" id="IPR018900">
    <property type="entry name" value="Curli_CsgE"/>
</dbReference>
<feature type="chain" id="PRO_5025446313" description="Curli production assembly/transport component CsgE" evidence="4">
    <location>
        <begin position="21"/>
        <end position="180"/>
    </location>
</feature>
<evidence type="ECO:0000313" key="6">
    <source>
        <dbReference type="Proteomes" id="UP000474630"/>
    </source>
</evidence>
<accession>A0A6C0RDM3</accession>
<gene>
    <name evidence="5" type="ORF">G0Q07_10700</name>
</gene>
<dbReference type="EMBL" id="CP048409">
    <property type="protein sequence ID" value="QIA08157.1"/>
    <property type="molecule type" value="Genomic_DNA"/>
</dbReference>
<evidence type="ECO:0000256" key="4">
    <source>
        <dbReference type="SAM" id="SignalP"/>
    </source>
</evidence>
<evidence type="ECO:0000313" key="5">
    <source>
        <dbReference type="EMBL" id="QIA08157.1"/>
    </source>
</evidence>
<dbReference type="RefSeq" id="WP_163346078.1">
    <property type="nucleotide sequence ID" value="NZ_CP048409.1"/>
</dbReference>
<evidence type="ECO:0000256" key="1">
    <source>
        <dbReference type="ARBA" id="ARBA00003989"/>
    </source>
</evidence>